<keyword evidence="1" id="KW-0597">Phosphoprotein</keyword>
<protein>
    <submittedName>
        <fullName evidence="3">CheY-like chemotaxis protein</fullName>
    </submittedName>
</protein>
<accession>A0A7W4W8J4</accession>
<evidence type="ECO:0000259" key="2">
    <source>
        <dbReference type="PROSITE" id="PS50110"/>
    </source>
</evidence>
<dbReference type="Pfam" id="PF00072">
    <property type="entry name" value="Response_reg"/>
    <property type="match status" value="1"/>
</dbReference>
<dbReference type="Proteomes" id="UP000537130">
    <property type="component" value="Unassembled WGS sequence"/>
</dbReference>
<dbReference type="InterPro" id="IPR011006">
    <property type="entry name" value="CheY-like_superfamily"/>
</dbReference>
<dbReference type="CDD" id="cd17557">
    <property type="entry name" value="REC_Rcp-like"/>
    <property type="match status" value="1"/>
</dbReference>
<name>A0A7W4W8J4_9GAMM</name>
<reference evidence="3 4" key="1">
    <citation type="submission" date="2020-08" db="EMBL/GenBank/DDBJ databases">
        <title>Genomic Encyclopedia of Type Strains, Phase III (KMG-III): the genomes of soil and plant-associated and newly described type strains.</title>
        <authorList>
            <person name="Whitman W."/>
        </authorList>
    </citation>
    <scope>NUCLEOTIDE SEQUENCE [LARGE SCALE GENOMIC DNA]</scope>
    <source>
        <strain evidence="3 4">CECT 8654</strain>
    </source>
</reference>
<dbReference type="InterPro" id="IPR052893">
    <property type="entry name" value="TCS_response_regulator"/>
</dbReference>
<feature type="modified residue" description="4-aspartylphosphate" evidence="1">
    <location>
        <position position="66"/>
    </location>
</feature>
<dbReference type="PROSITE" id="PS50110">
    <property type="entry name" value="RESPONSE_REGULATORY"/>
    <property type="match status" value="1"/>
</dbReference>
<keyword evidence="4" id="KW-1185">Reference proteome</keyword>
<dbReference type="Gene3D" id="3.40.50.2300">
    <property type="match status" value="1"/>
</dbReference>
<gene>
    <name evidence="3" type="ORF">FHR99_003066</name>
</gene>
<dbReference type="SUPFAM" id="SSF52172">
    <property type="entry name" value="CheY-like"/>
    <property type="match status" value="1"/>
</dbReference>
<dbReference type="AlphaFoldDB" id="A0A7W4W8J4"/>
<proteinExistence type="predicted"/>
<organism evidence="3 4">
    <name type="scientific">Litorivivens lipolytica</name>
    <dbReference type="NCBI Taxonomy" id="1524264"/>
    <lineage>
        <taxon>Bacteria</taxon>
        <taxon>Pseudomonadati</taxon>
        <taxon>Pseudomonadota</taxon>
        <taxon>Gammaproteobacteria</taxon>
        <taxon>Litorivivens</taxon>
    </lineage>
</organism>
<dbReference type="PANTHER" id="PTHR44520">
    <property type="entry name" value="RESPONSE REGULATOR RCP1-RELATED"/>
    <property type="match status" value="1"/>
</dbReference>
<evidence type="ECO:0000256" key="1">
    <source>
        <dbReference type="PROSITE-ProRule" id="PRU00169"/>
    </source>
</evidence>
<sequence>METRTVLIVDDSSGDRLVIRRAFERTRRDIKLVELIDGEELVDYVERKIPFKDVVSYPEPDLILLDINMRRLDGKQALKLLRSKPEYTDVPVVMLTTSSREKDINESYEQGCTDYITKPENFKDFMQAITNVCAYLDNPAAAAT</sequence>
<evidence type="ECO:0000313" key="3">
    <source>
        <dbReference type="EMBL" id="MBB3048792.1"/>
    </source>
</evidence>
<dbReference type="RefSeq" id="WP_183411554.1">
    <property type="nucleotide sequence ID" value="NZ_JACHWY010000003.1"/>
</dbReference>
<evidence type="ECO:0000313" key="4">
    <source>
        <dbReference type="Proteomes" id="UP000537130"/>
    </source>
</evidence>
<dbReference type="SMART" id="SM00448">
    <property type="entry name" value="REC"/>
    <property type="match status" value="1"/>
</dbReference>
<dbReference type="InterPro" id="IPR001789">
    <property type="entry name" value="Sig_transdc_resp-reg_receiver"/>
</dbReference>
<dbReference type="GO" id="GO:0000160">
    <property type="term" value="P:phosphorelay signal transduction system"/>
    <property type="evidence" value="ECO:0007669"/>
    <property type="project" value="InterPro"/>
</dbReference>
<dbReference type="EMBL" id="JACHWY010000003">
    <property type="protein sequence ID" value="MBB3048792.1"/>
    <property type="molecule type" value="Genomic_DNA"/>
</dbReference>
<comment type="caution">
    <text evidence="3">The sequence shown here is derived from an EMBL/GenBank/DDBJ whole genome shotgun (WGS) entry which is preliminary data.</text>
</comment>
<feature type="domain" description="Response regulatory" evidence="2">
    <location>
        <begin position="5"/>
        <end position="133"/>
    </location>
</feature>